<dbReference type="GO" id="GO:0005975">
    <property type="term" value="P:carbohydrate metabolic process"/>
    <property type="evidence" value="ECO:0007669"/>
    <property type="project" value="InterPro"/>
</dbReference>
<feature type="domain" description="Bulb-type lectin" evidence="6">
    <location>
        <begin position="54"/>
        <end position="169"/>
    </location>
</feature>
<dbReference type="InterPro" id="IPR018392">
    <property type="entry name" value="LysM"/>
</dbReference>
<evidence type="ECO:0000313" key="10">
    <source>
        <dbReference type="EMBL" id="TPX58230.1"/>
    </source>
</evidence>
<feature type="region of interest" description="Disordered" evidence="4">
    <location>
        <begin position="1545"/>
        <end position="1564"/>
    </location>
</feature>
<dbReference type="SUPFAM" id="SSF57016">
    <property type="entry name" value="Plant lectins/antimicrobial peptides"/>
    <property type="match status" value="1"/>
</dbReference>
<dbReference type="Gene3D" id="3.20.20.80">
    <property type="entry name" value="Glycosidases"/>
    <property type="match status" value="1"/>
</dbReference>
<dbReference type="EMBL" id="QEAQ01000039">
    <property type="protein sequence ID" value="TPX58230.1"/>
    <property type="molecule type" value="Genomic_DNA"/>
</dbReference>
<keyword evidence="3" id="KW-1015">Disulfide bond</keyword>
<dbReference type="SMART" id="SM00108">
    <property type="entry name" value="B_lectin"/>
    <property type="match status" value="1"/>
</dbReference>
<dbReference type="Gene3D" id="2.90.10.10">
    <property type="entry name" value="Bulb-type lectin domain"/>
    <property type="match status" value="1"/>
</dbReference>
<evidence type="ECO:0000256" key="2">
    <source>
        <dbReference type="ARBA" id="ARBA00023295"/>
    </source>
</evidence>
<organism evidence="10 11">
    <name type="scientific">Powellomyces hirtus</name>
    <dbReference type="NCBI Taxonomy" id="109895"/>
    <lineage>
        <taxon>Eukaryota</taxon>
        <taxon>Fungi</taxon>
        <taxon>Fungi incertae sedis</taxon>
        <taxon>Chytridiomycota</taxon>
        <taxon>Chytridiomycota incertae sedis</taxon>
        <taxon>Chytridiomycetes</taxon>
        <taxon>Spizellomycetales</taxon>
        <taxon>Powellomycetaceae</taxon>
        <taxon>Powellomyces</taxon>
    </lineage>
</organism>
<name>A0A507E547_9FUNG</name>
<feature type="signal peptide" evidence="5">
    <location>
        <begin position="1"/>
        <end position="30"/>
    </location>
</feature>
<dbReference type="Gene3D" id="3.30.60.10">
    <property type="entry name" value="Endochitinase-like"/>
    <property type="match status" value="1"/>
</dbReference>
<dbReference type="PROSITE" id="PS00026">
    <property type="entry name" value="CHIT_BIND_I_1"/>
    <property type="match status" value="1"/>
</dbReference>
<keyword evidence="1 3" id="KW-0147">Chitin-binding</keyword>
<dbReference type="GO" id="GO:0016798">
    <property type="term" value="F:hydrolase activity, acting on glycosyl bonds"/>
    <property type="evidence" value="ECO:0007669"/>
    <property type="project" value="UniProtKB-KW"/>
</dbReference>
<accession>A0A507E547</accession>
<evidence type="ECO:0000313" key="11">
    <source>
        <dbReference type="Proteomes" id="UP000318582"/>
    </source>
</evidence>
<keyword evidence="2" id="KW-0378">Hydrolase</keyword>
<dbReference type="Pfam" id="PF00704">
    <property type="entry name" value="Glyco_hydro_18"/>
    <property type="match status" value="1"/>
</dbReference>
<dbReference type="SUPFAM" id="SSF54556">
    <property type="entry name" value="Chitinase insertion domain"/>
    <property type="match status" value="1"/>
</dbReference>
<dbReference type="InterPro" id="IPR036861">
    <property type="entry name" value="Endochitinase-like_sf"/>
</dbReference>
<evidence type="ECO:0000256" key="4">
    <source>
        <dbReference type="SAM" id="MobiDB-lite"/>
    </source>
</evidence>
<dbReference type="CDD" id="cd00028">
    <property type="entry name" value="B_lectin"/>
    <property type="match status" value="1"/>
</dbReference>
<dbReference type="PANTHER" id="PTHR47700">
    <property type="entry name" value="V CHITINASE, PUTATIVE (AFU_ORTHOLOGUE AFUA_6G13720)-RELATED"/>
    <property type="match status" value="1"/>
</dbReference>
<dbReference type="SUPFAM" id="SSF51445">
    <property type="entry name" value="(Trans)glycosidases"/>
    <property type="match status" value="1"/>
</dbReference>
<dbReference type="InterPro" id="IPR036779">
    <property type="entry name" value="LysM_dom_sf"/>
</dbReference>
<evidence type="ECO:0000259" key="6">
    <source>
        <dbReference type="PROSITE" id="PS50927"/>
    </source>
</evidence>
<protein>
    <submittedName>
        <fullName evidence="10">Uncharacterized protein</fullName>
    </submittedName>
</protein>
<dbReference type="PROSITE" id="PS51910">
    <property type="entry name" value="GH18_2"/>
    <property type="match status" value="1"/>
</dbReference>
<keyword evidence="5" id="KW-0732">Signal</keyword>
<dbReference type="Pfam" id="PF00187">
    <property type="entry name" value="Chitin_bind_1"/>
    <property type="match status" value="1"/>
</dbReference>
<feature type="domain" description="Chitin-binding type-1" evidence="7">
    <location>
        <begin position="306"/>
        <end position="353"/>
    </location>
</feature>
<dbReference type="SMART" id="SM00270">
    <property type="entry name" value="ChtBD1"/>
    <property type="match status" value="1"/>
</dbReference>
<dbReference type="SMART" id="SM00636">
    <property type="entry name" value="Glyco_18"/>
    <property type="match status" value="1"/>
</dbReference>
<feature type="compositionally biased region" description="Basic residues" evidence="4">
    <location>
        <begin position="1552"/>
        <end position="1564"/>
    </location>
</feature>
<dbReference type="InterPro" id="IPR053214">
    <property type="entry name" value="LysM12-like"/>
</dbReference>
<dbReference type="PROSITE" id="PS50927">
    <property type="entry name" value="BULB_LECTIN"/>
    <property type="match status" value="1"/>
</dbReference>
<feature type="disulfide bond" evidence="3">
    <location>
        <begin position="324"/>
        <end position="338"/>
    </location>
</feature>
<dbReference type="PROSITE" id="PS50941">
    <property type="entry name" value="CHIT_BIND_I_2"/>
    <property type="match status" value="1"/>
</dbReference>
<feature type="domain" description="LysM" evidence="8">
    <location>
        <begin position="245"/>
        <end position="293"/>
    </location>
</feature>
<evidence type="ECO:0000256" key="3">
    <source>
        <dbReference type="PROSITE-ProRule" id="PRU00261"/>
    </source>
</evidence>
<dbReference type="PROSITE" id="PS51782">
    <property type="entry name" value="LYSM"/>
    <property type="match status" value="2"/>
</dbReference>
<dbReference type="InterPro" id="IPR001223">
    <property type="entry name" value="Glyco_hydro18_cat"/>
</dbReference>
<comment type="caution">
    <text evidence="3">Lacks conserved residue(s) required for the propagation of feature annotation.</text>
</comment>
<dbReference type="CDD" id="cd00035">
    <property type="entry name" value="ChtBD1"/>
    <property type="match status" value="1"/>
</dbReference>
<dbReference type="InterPro" id="IPR011583">
    <property type="entry name" value="Chitinase_II/V-like_cat"/>
</dbReference>
<dbReference type="InterPro" id="IPR017853">
    <property type="entry name" value="GH"/>
</dbReference>
<dbReference type="Proteomes" id="UP000318582">
    <property type="component" value="Unassembled WGS sequence"/>
</dbReference>
<dbReference type="Gene3D" id="3.10.350.10">
    <property type="entry name" value="LysM domain"/>
    <property type="match status" value="2"/>
</dbReference>
<evidence type="ECO:0000259" key="8">
    <source>
        <dbReference type="PROSITE" id="PS51782"/>
    </source>
</evidence>
<feature type="domain" description="GH18" evidence="9">
    <location>
        <begin position="365"/>
        <end position="714"/>
    </location>
</feature>
<feature type="chain" id="PRO_5021470165" evidence="5">
    <location>
        <begin position="31"/>
        <end position="1564"/>
    </location>
</feature>
<evidence type="ECO:0000256" key="1">
    <source>
        <dbReference type="ARBA" id="ARBA00022669"/>
    </source>
</evidence>
<evidence type="ECO:0000256" key="5">
    <source>
        <dbReference type="SAM" id="SignalP"/>
    </source>
</evidence>
<feature type="disulfide bond" evidence="3">
    <location>
        <begin position="347"/>
        <end position="351"/>
    </location>
</feature>
<dbReference type="Pfam" id="PF01476">
    <property type="entry name" value="LysM"/>
    <property type="match status" value="2"/>
</dbReference>
<dbReference type="Gene3D" id="3.10.50.10">
    <property type="match status" value="1"/>
</dbReference>
<keyword evidence="2" id="KW-0326">Glycosidase</keyword>
<evidence type="ECO:0000259" key="9">
    <source>
        <dbReference type="PROSITE" id="PS51910"/>
    </source>
</evidence>
<keyword evidence="11" id="KW-1185">Reference proteome</keyword>
<gene>
    <name evidence="10" type="ORF">PhCBS80983_g03267</name>
</gene>
<dbReference type="InterPro" id="IPR029070">
    <property type="entry name" value="Chitinase_insertion_sf"/>
</dbReference>
<dbReference type="SUPFAM" id="SSF51110">
    <property type="entry name" value="alpha-D-mannose-specific plant lectins"/>
    <property type="match status" value="1"/>
</dbReference>
<dbReference type="GO" id="GO:0008061">
    <property type="term" value="F:chitin binding"/>
    <property type="evidence" value="ECO:0007669"/>
    <property type="project" value="UniProtKB-UniRule"/>
</dbReference>
<dbReference type="SMART" id="SM00257">
    <property type="entry name" value="LysM"/>
    <property type="match status" value="2"/>
</dbReference>
<dbReference type="InterPro" id="IPR018371">
    <property type="entry name" value="Chitin-binding_1_CS"/>
</dbReference>
<proteinExistence type="predicted"/>
<dbReference type="PANTHER" id="PTHR47700:SF2">
    <property type="entry name" value="CHITINASE"/>
    <property type="match status" value="1"/>
</dbReference>
<reference evidence="10 11" key="1">
    <citation type="journal article" date="2019" name="Sci. Rep.">
        <title>Comparative genomics of chytrid fungi reveal insights into the obligate biotrophic and pathogenic lifestyle of Synchytrium endobioticum.</title>
        <authorList>
            <person name="van de Vossenberg B.T.L.H."/>
            <person name="Warris S."/>
            <person name="Nguyen H.D.T."/>
            <person name="van Gent-Pelzer M.P.E."/>
            <person name="Joly D.L."/>
            <person name="van de Geest H.C."/>
            <person name="Bonants P.J.M."/>
            <person name="Smith D.S."/>
            <person name="Levesque C.A."/>
            <person name="van der Lee T.A.J."/>
        </authorList>
    </citation>
    <scope>NUCLEOTIDE SEQUENCE [LARGE SCALE GENOMIC DNA]</scope>
    <source>
        <strain evidence="10 11">CBS 809.83</strain>
    </source>
</reference>
<sequence>MVNFADIGRSLALAAAAATAIIANAPSVQAQGWDGCTKCQDWRNGKALLSLANTMKPVEGNSIVAGGSRNKIETGNMRVQVNRAGSMTLHDFDNSLVWNSNSKSPSEQANYAIMQPDGNLVVYTADGKSALWASGSSNKGTGPYCALLQQDRNFVLYDKSCKALWSTGTNIADRPADGKGNCRIYTVVKDDYCDLIAGKNGVSTAQLQKYNPKMVCTAIQLGERLCVSLGTKLSRAPKPNGANCAPYTVKKDESCSKIAAAYDLTVQDLETFNKKTFHWVGCNNLQLGTNMCLSTGNPPKPPIIKGTSCGPQSVSGKDCPLKACCSAWGYCGTTEEFCKPTASGFPCISNCNMPTVPVTDGSAFQRKVGYYLSDAASRSCDTVSPEQLDLTGYTHVIFAFAVIRDGALTFSSTKDADLAKRLIDAAGRYSGLKVLLGVGGWDFSEGAATKHVFTDVISTAEKRNAFFASQKKLFSEYAFAGIDVDFEYPAAIERSGPPSDVVNFGKFMAELRTNNQGGIVTAAIPASFWFLKGFDLDVIMKACDFVGVMTYDMNGPWNAGPAGKWDPSVYYKTAPHTGLKDVKDTTMLLVRAGVPLNKVNFGIAYYGRTYKLQNAACTAYGCPMTGGGSKGPCTQTSGFWSYAEIERVIATGRPPIIDMQTATAYLSVNDDFITFDNDNTISVKIQYAKVAGYGGSMAWAIDLLPANSQPIKVPGADPNADNEELDLTEDSVSAEERAQVYEESDPSQYYQASDQQSIGPLLANNHAELKKGFDADALVNDRARWEDVEDDLPDGMDLLMKAATGAGEGKLWAHQQLQVTWIYIQDLWDALTRSWSEIGEKEAFESDVRTYLQDMKGPELTTWLRRDKGNQFFTCSFKKNGGDVSKIPDVNSDDCFKQAQWSKFSTGTLSEETWHLRPEKEEEFWSALGDEMGLTKDMISFGTVRMGPEKKVTDNVNQVVLVNTLGFPLVNKAEYPFHYGPLIDDFLGEGKPDFTNAANEVSRVEKLDWKSLDVGKLADWTDSMLISVSSWFSVYQSWWNAKNLNSKISEELEKQRKAAMIDLIVNIVFMFVGELIGPLIGLTARLASGASRGLKGIGGDLKTAQAIEAAGKGGIEAAKNLRNTAGWRNSKAVSALNKMKEFMKKGNLQNVCMFGEVAWEVGQNFLPAAALARRRSPEARAPALPSRAEYATFPDTPVAPFDPSDEVALPTEEDVLFMSEWSVANTTLLGIRSDYGFQLPTTYHFVNLESRAPRQDSVLKLDVNGQKKNSLAAQFAKMANARGYNYKVIGSRKYQDDKLKPYVASSAGGTSRLPISHWDKMGMALDVEHIVEKGDIATRLLKPLILLHQNIKDPAVKTAFEVVMAADYNSPSGYNPNEKGTYSQMIADCIHGEDNVAMLDNLTNNLKKHIVKGTFDTTKPPSEVYANEPVSKTLSTYINDFSTTMETNAKRVTDLQTALLNKIKTIPGIDKDPAYTTGKDANGKVLFPDKDGNAMTFVTHHQSGVDFLTNMYNGKTGTLKLVSDAFGTKYANVRPAPATVKTLDNGVNGLKGPKKRPKKTLNCK</sequence>
<dbReference type="SUPFAM" id="SSF54106">
    <property type="entry name" value="LysM domain"/>
    <property type="match status" value="2"/>
</dbReference>
<comment type="caution">
    <text evidence="10">The sequence shown here is derived from an EMBL/GenBank/DDBJ whole genome shotgun (WGS) entry which is preliminary data.</text>
</comment>
<evidence type="ECO:0000259" key="7">
    <source>
        <dbReference type="PROSITE" id="PS50941"/>
    </source>
</evidence>
<feature type="domain" description="LysM" evidence="8">
    <location>
        <begin position="183"/>
        <end position="227"/>
    </location>
</feature>
<feature type="disulfide bond" evidence="3">
    <location>
        <begin position="319"/>
        <end position="331"/>
    </location>
</feature>
<dbReference type="InterPro" id="IPR001480">
    <property type="entry name" value="Bulb-type_lectin_dom"/>
</dbReference>
<dbReference type="InterPro" id="IPR036426">
    <property type="entry name" value="Bulb-type_lectin_dom_sf"/>
</dbReference>
<dbReference type="InterPro" id="IPR001002">
    <property type="entry name" value="Chitin-bd_1"/>
</dbReference>
<dbReference type="STRING" id="109895.A0A507E547"/>
<dbReference type="CDD" id="cd00118">
    <property type="entry name" value="LysM"/>
    <property type="match status" value="2"/>
</dbReference>